<organism evidence="1 2">
    <name type="scientific">Lihuaxuella thermophila</name>
    <dbReference type="NCBI Taxonomy" id="1173111"/>
    <lineage>
        <taxon>Bacteria</taxon>
        <taxon>Bacillati</taxon>
        <taxon>Bacillota</taxon>
        <taxon>Bacilli</taxon>
        <taxon>Bacillales</taxon>
        <taxon>Thermoactinomycetaceae</taxon>
        <taxon>Lihuaxuella</taxon>
    </lineage>
</organism>
<dbReference type="GO" id="GO:0032259">
    <property type="term" value="P:methylation"/>
    <property type="evidence" value="ECO:0007669"/>
    <property type="project" value="UniProtKB-KW"/>
</dbReference>
<dbReference type="AlphaFoldDB" id="A0A1H8FU88"/>
<sequence>MKESFRSLADNLRFFYTFIRSPFRVGSIVPSSNCLAKAMLQEVRWDQVETIVELGAGTGAFTRHIYEQKREDSLAIIFEQDQNLRNQLEIRFPGLMIRSNAIDLLPVLQELGLTHVDVILSGLPFAMFPQALRDAILKSVSRALKPCGLFVAFQYSLQLREQLDFYFSSVNVSFVPLNIPPAFVYTCYK</sequence>
<dbReference type="Proteomes" id="UP000199695">
    <property type="component" value="Unassembled WGS sequence"/>
</dbReference>
<dbReference type="STRING" id="1173111.SAMN05444955_10971"/>
<name>A0A1H8FU88_9BACL</name>
<dbReference type="InterPro" id="IPR029063">
    <property type="entry name" value="SAM-dependent_MTases_sf"/>
</dbReference>
<reference evidence="1 2" key="1">
    <citation type="submission" date="2016-10" db="EMBL/GenBank/DDBJ databases">
        <authorList>
            <person name="de Groot N.N."/>
        </authorList>
    </citation>
    <scope>NUCLEOTIDE SEQUENCE [LARGE SCALE GENOMIC DNA]</scope>
    <source>
        <strain evidence="1 2">DSM 46701</strain>
    </source>
</reference>
<dbReference type="OrthoDB" id="9805585at2"/>
<dbReference type="CDD" id="cd02440">
    <property type="entry name" value="AdoMet_MTases"/>
    <property type="match status" value="1"/>
</dbReference>
<protein>
    <submittedName>
        <fullName evidence="1">Phospholipid N-methyltransferase</fullName>
    </submittedName>
</protein>
<evidence type="ECO:0000313" key="1">
    <source>
        <dbReference type="EMBL" id="SEN35115.1"/>
    </source>
</evidence>
<dbReference type="EMBL" id="FOCQ01000009">
    <property type="protein sequence ID" value="SEN35115.1"/>
    <property type="molecule type" value="Genomic_DNA"/>
</dbReference>
<proteinExistence type="predicted"/>
<gene>
    <name evidence="1" type="ORF">SAMN05444955_10971</name>
</gene>
<dbReference type="GO" id="GO:0008168">
    <property type="term" value="F:methyltransferase activity"/>
    <property type="evidence" value="ECO:0007669"/>
    <property type="project" value="UniProtKB-KW"/>
</dbReference>
<accession>A0A1H8FU88</accession>
<dbReference type="Gene3D" id="3.40.50.150">
    <property type="entry name" value="Vaccinia Virus protein VP39"/>
    <property type="match status" value="1"/>
</dbReference>
<keyword evidence="1" id="KW-0808">Transferase</keyword>
<keyword evidence="1" id="KW-0489">Methyltransferase</keyword>
<dbReference type="SUPFAM" id="SSF53335">
    <property type="entry name" value="S-adenosyl-L-methionine-dependent methyltransferases"/>
    <property type="match status" value="1"/>
</dbReference>
<evidence type="ECO:0000313" key="2">
    <source>
        <dbReference type="Proteomes" id="UP000199695"/>
    </source>
</evidence>
<keyword evidence="2" id="KW-1185">Reference proteome</keyword>
<dbReference type="RefSeq" id="WP_089969243.1">
    <property type="nucleotide sequence ID" value="NZ_FOCQ01000009.1"/>
</dbReference>